<reference evidence="1" key="1">
    <citation type="journal article" date="2024" name="Antonie Van Leeuwenhoek">
        <title>Bradyrhizobium ontarionense sp. nov., a novel bacterial symbiont isolated from Aeschynomene indica (Indian jointvetch), harbours photosynthesis, nitrogen fixation and nitrous oxide (N2O) reductase genes.</title>
        <authorList>
            <person name="Bromfield E.S.P."/>
            <person name="Cloutier S."/>
        </authorList>
    </citation>
    <scope>NUCLEOTIDE SEQUENCE</scope>
    <source>
        <strain evidence="1">A19</strain>
    </source>
</reference>
<organism evidence="1 2">
    <name type="scientific">Bradyrhizobium ontarionense</name>
    <dbReference type="NCBI Taxonomy" id="2898149"/>
    <lineage>
        <taxon>Bacteria</taxon>
        <taxon>Pseudomonadati</taxon>
        <taxon>Pseudomonadota</taxon>
        <taxon>Alphaproteobacteria</taxon>
        <taxon>Hyphomicrobiales</taxon>
        <taxon>Nitrobacteraceae</taxon>
        <taxon>Bradyrhizobium</taxon>
    </lineage>
</organism>
<evidence type="ECO:0000313" key="1">
    <source>
        <dbReference type="EMBL" id="UFZ05465.1"/>
    </source>
</evidence>
<evidence type="ECO:0000313" key="2">
    <source>
        <dbReference type="Proteomes" id="UP001431010"/>
    </source>
</evidence>
<dbReference type="Proteomes" id="UP001431010">
    <property type="component" value="Chromosome"/>
</dbReference>
<sequence length="140" mass="14459">MTALTADRATPRREKPIHAYDVAASTKIWAGALVVLASGYAKGGVTATGLIAVGRCEKYVDNSSGANGDLQVTVQSGVFRWNNSASTDLIARTEIGSDCYIVDDNTVAKTNGSSTRSVAGKVVDVDALGVWVATGPGNIL</sequence>
<name>A0ABY3RDH2_9BRAD</name>
<protein>
    <submittedName>
        <fullName evidence="1">Uncharacterized protein</fullName>
    </submittedName>
</protein>
<keyword evidence="2" id="KW-1185">Reference proteome</keyword>
<accession>A0ABY3RDH2</accession>
<dbReference type="RefSeq" id="WP_231323593.1">
    <property type="nucleotide sequence ID" value="NZ_CP088156.1"/>
</dbReference>
<proteinExistence type="predicted"/>
<dbReference type="EMBL" id="CP088156">
    <property type="protein sequence ID" value="UFZ05465.1"/>
    <property type="molecule type" value="Genomic_DNA"/>
</dbReference>
<gene>
    <name evidence="1" type="ORF">LQG66_03875</name>
</gene>